<accession>A0A087SY21</accession>
<evidence type="ECO:0000313" key="2">
    <source>
        <dbReference type="EMBL" id="KFM57760.1"/>
    </source>
</evidence>
<protein>
    <submittedName>
        <fullName evidence="2">Uncharacterized protein</fullName>
    </submittedName>
</protein>
<evidence type="ECO:0000256" key="1">
    <source>
        <dbReference type="SAM" id="MobiDB-lite"/>
    </source>
</evidence>
<keyword evidence="3" id="KW-1185">Reference proteome</keyword>
<proteinExistence type="predicted"/>
<feature type="compositionally biased region" description="Polar residues" evidence="1">
    <location>
        <begin position="17"/>
        <end position="36"/>
    </location>
</feature>
<organism evidence="2 3">
    <name type="scientific">Stegodyphus mimosarum</name>
    <name type="common">African social velvet spider</name>
    <dbReference type="NCBI Taxonomy" id="407821"/>
    <lineage>
        <taxon>Eukaryota</taxon>
        <taxon>Metazoa</taxon>
        <taxon>Ecdysozoa</taxon>
        <taxon>Arthropoda</taxon>
        <taxon>Chelicerata</taxon>
        <taxon>Arachnida</taxon>
        <taxon>Araneae</taxon>
        <taxon>Araneomorphae</taxon>
        <taxon>Entelegynae</taxon>
        <taxon>Eresoidea</taxon>
        <taxon>Eresidae</taxon>
        <taxon>Stegodyphus</taxon>
    </lineage>
</organism>
<gene>
    <name evidence="2" type="ORF">X975_14319</name>
</gene>
<name>A0A087SY21_STEMI</name>
<dbReference type="EMBL" id="KK112481">
    <property type="protein sequence ID" value="KFM57760.1"/>
    <property type="molecule type" value="Genomic_DNA"/>
</dbReference>
<feature type="non-terminal residue" evidence="2">
    <location>
        <position position="42"/>
    </location>
</feature>
<reference evidence="2 3" key="1">
    <citation type="submission" date="2013-11" db="EMBL/GenBank/DDBJ databases">
        <title>Genome sequencing of Stegodyphus mimosarum.</title>
        <authorList>
            <person name="Bechsgaard J."/>
        </authorList>
    </citation>
    <scope>NUCLEOTIDE SEQUENCE [LARGE SCALE GENOMIC DNA]</scope>
</reference>
<sequence length="42" mass="5135">MKCCKLKNYRILRVKTKQQTSPQYETRSRQIRQTSCFPPEQM</sequence>
<evidence type="ECO:0000313" key="3">
    <source>
        <dbReference type="Proteomes" id="UP000054359"/>
    </source>
</evidence>
<dbReference type="Proteomes" id="UP000054359">
    <property type="component" value="Unassembled WGS sequence"/>
</dbReference>
<feature type="region of interest" description="Disordered" evidence="1">
    <location>
        <begin position="17"/>
        <end position="42"/>
    </location>
</feature>
<dbReference type="AlphaFoldDB" id="A0A087SY21"/>